<keyword evidence="1" id="KW-0472">Membrane</keyword>
<keyword evidence="1" id="KW-1133">Transmembrane helix</keyword>
<reference evidence="2" key="1">
    <citation type="journal article" date="2015" name="Nature">
        <title>Complex archaea that bridge the gap between prokaryotes and eukaryotes.</title>
        <authorList>
            <person name="Spang A."/>
            <person name="Saw J.H."/>
            <person name="Jorgensen S.L."/>
            <person name="Zaremba-Niedzwiedzka K."/>
            <person name="Martijn J."/>
            <person name="Lind A.E."/>
            <person name="van Eijk R."/>
            <person name="Schleper C."/>
            <person name="Guy L."/>
            <person name="Ettema T.J."/>
        </authorList>
    </citation>
    <scope>NUCLEOTIDE SEQUENCE</scope>
</reference>
<feature type="transmembrane region" description="Helical" evidence="1">
    <location>
        <begin position="94"/>
        <end position="110"/>
    </location>
</feature>
<protein>
    <submittedName>
        <fullName evidence="2">Uncharacterized protein</fullName>
    </submittedName>
</protein>
<proteinExistence type="predicted"/>
<comment type="caution">
    <text evidence="2">The sequence shown here is derived from an EMBL/GenBank/DDBJ whole genome shotgun (WGS) entry which is preliminary data.</text>
</comment>
<feature type="transmembrane region" description="Helical" evidence="1">
    <location>
        <begin position="143"/>
        <end position="162"/>
    </location>
</feature>
<feature type="transmembrane region" description="Helical" evidence="1">
    <location>
        <begin position="117"/>
        <end position="137"/>
    </location>
</feature>
<gene>
    <name evidence="2" type="ORF">LCGC14_0253810</name>
</gene>
<evidence type="ECO:0000256" key="1">
    <source>
        <dbReference type="SAM" id="Phobius"/>
    </source>
</evidence>
<dbReference type="EMBL" id="LAZR01000133">
    <property type="protein sequence ID" value="KKN87850.1"/>
    <property type="molecule type" value="Genomic_DNA"/>
</dbReference>
<dbReference type="AlphaFoldDB" id="A0A0F9U3P5"/>
<feature type="transmembrane region" description="Helical" evidence="1">
    <location>
        <begin position="69"/>
        <end position="88"/>
    </location>
</feature>
<sequence>MTTVTFICEACGKQLSVADDLVGKEVQCPLCEAIVQAPQTSPAVASSQAVAQGVRESYPAARLDYEGGLTCWAILLIEIVIAAGGLGIWAGSAWVFGGSLLGMFVSLFAFRKLAMVLGIALGVLGGALGGVLVYNLWDYSVGAGIVGGILIGLFLVGANIAATQFTRQTT</sequence>
<accession>A0A0F9U3P5</accession>
<name>A0A0F9U3P5_9ZZZZ</name>
<organism evidence="2">
    <name type="scientific">marine sediment metagenome</name>
    <dbReference type="NCBI Taxonomy" id="412755"/>
    <lineage>
        <taxon>unclassified sequences</taxon>
        <taxon>metagenomes</taxon>
        <taxon>ecological metagenomes</taxon>
    </lineage>
</organism>
<evidence type="ECO:0000313" key="2">
    <source>
        <dbReference type="EMBL" id="KKN87850.1"/>
    </source>
</evidence>
<keyword evidence="1" id="KW-0812">Transmembrane</keyword>